<evidence type="ECO:0000256" key="4">
    <source>
        <dbReference type="ARBA" id="ARBA00022692"/>
    </source>
</evidence>
<feature type="domain" description="Major facilitator superfamily (MFS) profile" evidence="8">
    <location>
        <begin position="222"/>
        <end position="418"/>
    </location>
</feature>
<feature type="transmembrane region" description="Helical" evidence="7">
    <location>
        <begin position="47"/>
        <end position="69"/>
    </location>
</feature>
<feature type="transmembrane region" description="Helical" evidence="7">
    <location>
        <begin position="289"/>
        <end position="308"/>
    </location>
</feature>
<sequence length="418" mass="43482">MLHHFHHHRPLLSLVMAVGVATVGTGLFIPVSLLFFTRVSDVPLTTIGALTSAGAVLSLPVPVLAGWWADRHGARAVVVAGQLVQAVGFAGYLVARDPVPVFAAIAAVAVGQRLFWSSFFTLVADLPVPREAGRTRDRRYAVIGMVQAGGLGAGALLAGLLLASSSTTVYLGLAAANTAIYVFSALLLLSVPRVRRSDTTAGRDQPTRRAVDGYRRLLTDRPYLALIAANTAFAVASVFLATALPVYVVDGLHAPGWIVGPVLAANTVVLATGQLAAARLVRGLRRTTALAVAGGLWTAWSLLSAAATGVPTDLVLVYLAGVTLLYAAAELIHAPLSNALAAEAAPEPVRGTYLAMFQYGFTVATIVVPVTFTALFSRDVRLPWLALAAATTVASFTVAALGRHLPPEAVRASSPPPS</sequence>
<evidence type="ECO:0000256" key="3">
    <source>
        <dbReference type="ARBA" id="ARBA00022475"/>
    </source>
</evidence>
<dbReference type="Gene3D" id="1.20.1250.20">
    <property type="entry name" value="MFS general substrate transporter like domains"/>
    <property type="match status" value="1"/>
</dbReference>
<feature type="transmembrane region" description="Helical" evidence="7">
    <location>
        <begin position="254"/>
        <end position="277"/>
    </location>
</feature>
<feature type="transmembrane region" description="Helical" evidence="7">
    <location>
        <begin position="353"/>
        <end position="376"/>
    </location>
</feature>
<keyword evidence="2" id="KW-0813">Transport</keyword>
<dbReference type="EMBL" id="JBGGTQ010000007">
    <property type="protein sequence ID" value="MEZ0493647.1"/>
    <property type="molecule type" value="Genomic_DNA"/>
</dbReference>
<reference evidence="9 10" key="1">
    <citation type="submission" date="2024-07" db="EMBL/GenBank/DDBJ databases">
        <authorList>
            <person name="Thanompreechachai J."/>
            <person name="Duangmal K."/>
        </authorList>
    </citation>
    <scope>NUCLEOTIDE SEQUENCE [LARGE SCALE GENOMIC DNA]</scope>
    <source>
        <strain evidence="9 10">TBRC 1896</strain>
    </source>
</reference>
<feature type="transmembrane region" description="Helical" evidence="7">
    <location>
        <begin position="12"/>
        <end position="35"/>
    </location>
</feature>
<evidence type="ECO:0000313" key="9">
    <source>
        <dbReference type="EMBL" id="MEZ0493647.1"/>
    </source>
</evidence>
<keyword evidence="10" id="KW-1185">Reference proteome</keyword>
<organism evidence="9 10">
    <name type="scientific">Kineococcus mangrovi</name>
    <dbReference type="NCBI Taxonomy" id="1660183"/>
    <lineage>
        <taxon>Bacteria</taxon>
        <taxon>Bacillati</taxon>
        <taxon>Actinomycetota</taxon>
        <taxon>Actinomycetes</taxon>
        <taxon>Kineosporiales</taxon>
        <taxon>Kineosporiaceae</taxon>
        <taxon>Kineococcus</taxon>
    </lineage>
</organism>
<comment type="subcellular location">
    <subcellularLocation>
        <location evidence="1">Cell membrane</location>
        <topology evidence="1">Multi-pass membrane protein</topology>
    </subcellularLocation>
</comment>
<dbReference type="PANTHER" id="PTHR23517">
    <property type="entry name" value="RESISTANCE PROTEIN MDTM, PUTATIVE-RELATED-RELATED"/>
    <property type="match status" value="1"/>
</dbReference>
<keyword evidence="6 7" id="KW-0472">Membrane</keyword>
<evidence type="ECO:0000256" key="1">
    <source>
        <dbReference type="ARBA" id="ARBA00004651"/>
    </source>
</evidence>
<dbReference type="RefSeq" id="WP_370719886.1">
    <property type="nucleotide sequence ID" value="NZ_JBGGTQ010000007.1"/>
</dbReference>
<dbReference type="InterPro" id="IPR036259">
    <property type="entry name" value="MFS_trans_sf"/>
</dbReference>
<dbReference type="PROSITE" id="PS50850">
    <property type="entry name" value="MFS"/>
    <property type="match status" value="1"/>
</dbReference>
<evidence type="ECO:0000256" key="2">
    <source>
        <dbReference type="ARBA" id="ARBA00022448"/>
    </source>
</evidence>
<keyword evidence="4 7" id="KW-0812">Transmembrane</keyword>
<dbReference type="Proteomes" id="UP001566476">
    <property type="component" value="Unassembled WGS sequence"/>
</dbReference>
<feature type="transmembrane region" description="Helical" evidence="7">
    <location>
        <begin position="382"/>
        <end position="401"/>
    </location>
</feature>
<protein>
    <submittedName>
        <fullName evidence="9">MFS transporter</fullName>
    </submittedName>
</protein>
<evidence type="ECO:0000256" key="5">
    <source>
        <dbReference type="ARBA" id="ARBA00022989"/>
    </source>
</evidence>
<proteinExistence type="predicted"/>
<keyword evidence="5 7" id="KW-1133">Transmembrane helix</keyword>
<dbReference type="InterPro" id="IPR050171">
    <property type="entry name" value="MFS_Transporters"/>
</dbReference>
<dbReference type="PANTHER" id="PTHR23517:SF2">
    <property type="entry name" value="MULTIDRUG RESISTANCE PROTEIN MDTH"/>
    <property type="match status" value="1"/>
</dbReference>
<feature type="transmembrane region" description="Helical" evidence="7">
    <location>
        <begin position="169"/>
        <end position="189"/>
    </location>
</feature>
<feature type="transmembrane region" description="Helical" evidence="7">
    <location>
        <begin position="140"/>
        <end position="163"/>
    </location>
</feature>
<comment type="caution">
    <text evidence="9">The sequence shown here is derived from an EMBL/GenBank/DDBJ whole genome shotgun (WGS) entry which is preliminary data.</text>
</comment>
<feature type="transmembrane region" description="Helical" evidence="7">
    <location>
        <begin position="76"/>
        <end position="95"/>
    </location>
</feature>
<evidence type="ECO:0000256" key="6">
    <source>
        <dbReference type="ARBA" id="ARBA00023136"/>
    </source>
</evidence>
<evidence type="ECO:0000259" key="8">
    <source>
        <dbReference type="PROSITE" id="PS50850"/>
    </source>
</evidence>
<feature type="transmembrane region" description="Helical" evidence="7">
    <location>
        <begin position="101"/>
        <end position="128"/>
    </location>
</feature>
<dbReference type="InterPro" id="IPR020846">
    <property type="entry name" value="MFS_dom"/>
</dbReference>
<dbReference type="Pfam" id="PF07690">
    <property type="entry name" value="MFS_1"/>
    <property type="match status" value="1"/>
</dbReference>
<dbReference type="InterPro" id="IPR011701">
    <property type="entry name" value="MFS"/>
</dbReference>
<dbReference type="SUPFAM" id="SSF103473">
    <property type="entry name" value="MFS general substrate transporter"/>
    <property type="match status" value="1"/>
</dbReference>
<keyword evidence="3" id="KW-1003">Cell membrane</keyword>
<evidence type="ECO:0000313" key="10">
    <source>
        <dbReference type="Proteomes" id="UP001566476"/>
    </source>
</evidence>
<feature type="transmembrane region" description="Helical" evidence="7">
    <location>
        <begin position="223"/>
        <end position="248"/>
    </location>
</feature>
<accession>A0ABV4I8V2</accession>
<evidence type="ECO:0000256" key="7">
    <source>
        <dbReference type="SAM" id="Phobius"/>
    </source>
</evidence>
<name>A0ABV4I8V2_9ACTN</name>
<gene>
    <name evidence="9" type="ORF">AB2L28_15515</name>
</gene>